<evidence type="ECO:0000256" key="11">
    <source>
        <dbReference type="ARBA" id="ARBA00023136"/>
    </source>
</evidence>
<accession>A0A7W4LT72</accession>
<feature type="domain" description="Motility protein A N-terminal" evidence="14">
    <location>
        <begin position="9"/>
        <end position="96"/>
    </location>
</feature>
<dbReference type="KEGG" id="bmp:NG74_01401"/>
<evidence type="ECO:0000259" key="14">
    <source>
        <dbReference type="Pfam" id="PF20560"/>
    </source>
</evidence>
<dbReference type="NCBIfam" id="NF005997">
    <property type="entry name" value="PRK08124.1"/>
    <property type="match status" value="1"/>
</dbReference>
<dbReference type="Pfam" id="PF01618">
    <property type="entry name" value="MotA_ExbB"/>
    <property type="match status" value="1"/>
</dbReference>
<evidence type="ECO:0000256" key="3">
    <source>
        <dbReference type="ARBA" id="ARBA00022448"/>
    </source>
</evidence>
<evidence type="ECO:0000256" key="1">
    <source>
        <dbReference type="ARBA" id="ARBA00004651"/>
    </source>
</evidence>
<feature type="transmembrane region" description="Helical" evidence="12">
    <location>
        <begin position="149"/>
        <end position="173"/>
    </location>
</feature>
<dbReference type="GO" id="GO:0006935">
    <property type="term" value="P:chemotaxis"/>
    <property type="evidence" value="ECO:0007669"/>
    <property type="project" value="UniProtKB-KW"/>
</dbReference>
<evidence type="ECO:0000313" key="15">
    <source>
        <dbReference type="EMBL" id="QOY25312.1"/>
    </source>
</evidence>
<evidence type="ECO:0000256" key="8">
    <source>
        <dbReference type="ARBA" id="ARBA00022781"/>
    </source>
</evidence>
<gene>
    <name evidence="15" type="primary">pomA_1</name>
    <name evidence="15" type="ORF">BACVE_000240</name>
</gene>
<keyword evidence="10" id="KW-0406">Ion transport</keyword>
<keyword evidence="11 12" id="KW-0472">Membrane</keyword>
<evidence type="ECO:0000256" key="2">
    <source>
        <dbReference type="ARBA" id="ARBA00008038"/>
    </source>
</evidence>
<keyword evidence="8" id="KW-0375">Hydrogen ion transport</keyword>
<keyword evidence="7" id="KW-0283">Flagellar rotation</keyword>
<evidence type="ECO:0000313" key="16">
    <source>
        <dbReference type="Proteomes" id="UP000587477"/>
    </source>
</evidence>
<comment type="subcellular location">
    <subcellularLocation>
        <location evidence="1">Cell membrane</location>
        <topology evidence="1">Multi-pass membrane protein</topology>
    </subcellularLocation>
</comment>
<feature type="transmembrane region" description="Helical" evidence="12">
    <location>
        <begin position="185"/>
        <end position="204"/>
    </location>
</feature>
<keyword evidence="6 12" id="KW-0812">Transmembrane</keyword>
<evidence type="ECO:0000259" key="13">
    <source>
        <dbReference type="Pfam" id="PF01618"/>
    </source>
</evidence>
<dbReference type="Proteomes" id="UP000587477">
    <property type="component" value="Chromosome"/>
</dbReference>
<organism evidence="15 16">
    <name type="scientific">Bacillus velezensis</name>
    <dbReference type="NCBI Taxonomy" id="492670"/>
    <lineage>
        <taxon>Bacteria</taxon>
        <taxon>Bacillati</taxon>
        <taxon>Bacillota</taxon>
        <taxon>Bacilli</taxon>
        <taxon>Bacillales</taxon>
        <taxon>Bacillaceae</taxon>
        <taxon>Bacillus</taxon>
        <taxon>Bacillus amyloliquefaciens group</taxon>
    </lineage>
</organism>
<evidence type="ECO:0000256" key="4">
    <source>
        <dbReference type="ARBA" id="ARBA00022475"/>
    </source>
</evidence>
<keyword evidence="4" id="KW-1003">Cell membrane</keyword>
<protein>
    <submittedName>
        <fullName evidence="15">Chemotaxis protein PomA</fullName>
    </submittedName>
</protein>
<dbReference type="InterPro" id="IPR002898">
    <property type="entry name" value="MotA_ExbB_proton_chnl"/>
</dbReference>
<proteinExistence type="inferred from homology"/>
<keyword evidence="5" id="KW-0145">Chemotaxis</keyword>
<keyword evidence="3" id="KW-0813">Transport</keyword>
<comment type="similarity">
    <text evidence="2">Belongs to the MotA family.</text>
</comment>
<dbReference type="AlphaFoldDB" id="A0A7W4LT72"/>
<evidence type="ECO:0000256" key="12">
    <source>
        <dbReference type="SAM" id="Phobius"/>
    </source>
</evidence>
<evidence type="ECO:0000256" key="7">
    <source>
        <dbReference type="ARBA" id="ARBA00022779"/>
    </source>
</evidence>
<feature type="domain" description="MotA/TolQ/ExbB proton channel" evidence="13">
    <location>
        <begin position="105"/>
        <end position="223"/>
    </location>
</feature>
<evidence type="ECO:0000256" key="6">
    <source>
        <dbReference type="ARBA" id="ARBA00022692"/>
    </source>
</evidence>
<dbReference type="Pfam" id="PF20560">
    <property type="entry name" value="MotA_N"/>
    <property type="match status" value="1"/>
</dbReference>
<reference evidence="16" key="1">
    <citation type="submission" date="2020-10" db="EMBL/GenBank/DDBJ databases">
        <title>Complete genome sequence of Bacillus velezensis NST6.</title>
        <authorList>
            <person name="Choi J."/>
        </authorList>
    </citation>
    <scope>NUCLEOTIDE SEQUENCE [LARGE SCALE GENOMIC DNA]</scope>
    <source>
        <strain evidence="16">NST6</strain>
    </source>
</reference>
<dbReference type="PROSITE" id="PS01307">
    <property type="entry name" value="MOTA"/>
    <property type="match status" value="1"/>
</dbReference>
<dbReference type="PANTHER" id="PTHR30433:SF3">
    <property type="entry name" value="MOTILITY PROTEIN A"/>
    <property type="match status" value="1"/>
</dbReference>
<dbReference type="InterPro" id="IPR046786">
    <property type="entry name" value="MotA_N"/>
</dbReference>
<dbReference type="InterPro" id="IPR047055">
    <property type="entry name" value="MotA-like"/>
</dbReference>
<dbReference type="GO" id="GO:1902600">
    <property type="term" value="P:proton transmembrane transport"/>
    <property type="evidence" value="ECO:0007669"/>
    <property type="project" value="UniProtKB-KW"/>
</dbReference>
<feature type="transmembrane region" description="Helical" evidence="12">
    <location>
        <begin position="7"/>
        <end position="25"/>
    </location>
</feature>
<dbReference type="PANTHER" id="PTHR30433">
    <property type="entry name" value="CHEMOTAXIS PROTEIN MOTA"/>
    <property type="match status" value="1"/>
</dbReference>
<sequence length="274" mass="29545">MKTMDKTSIIGIILALIALSVGMVLKGVSLSALANPAAILIILFGTISAVIIAFPGKEIKKVPALFKVLFKENKQLTIAQLIPMFSQWAQIARREGLLALEASIEDVDDAFLKNGLSMAVDGQSAEFIRDIMTEEVEAMEDRHQAGAAIFTQAGTYAPTLGVLGAVIGLIAALSNMNNTEALGHAISAAFVATLLGIFTGYVLWHPFANKLKRKSKQEVKLREIMIEGVLSVLEGQAPKVIEQKLLMYLPANERAKVAEQEGEANNGEKKEEEA</sequence>
<dbReference type="GO" id="GO:0071978">
    <property type="term" value="P:bacterial-type flagellum-dependent swarming motility"/>
    <property type="evidence" value="ECO:0007669"/>
    <property type="project" value="InterPro"/>
</dbReference>
<dbReference type="InterPro" id="IPR000540">
    <property type="entry name" value="Flag_MotA_CS"/>
</dbReference>
<evidence type="ECO:0000256" key="9">
    <source>
        <dbReference type="ARBA" id="ARBA00022989"/>
    </source>
</evidence>
<evidence type="ECO:0000256" key="5">
    <source>
        <dbReference type="ARBA" id="ARBA00022500"/>
    </source>
</evidence>
<dbReference type="EMBL" id="CP063687">
    <property type="protein sequence ID" value="QOY25312.1"/>
    <property type="molecule type" value="Genomic_DNA"/>
</dbReference>
<name>A0A7W4LT72_BACVE</name>
<dbReference type="GO" id="GO:0005886">
    <property type="term" value="C:plasma membrane"/>
    <property type="evidence" value="ECO:0007669"/>
    <property type="project" value="UniProtKB-SubCell"/>
</dbReference>
<feature type="transmembrane region" description="Helical" evidence="12">
    <location>
        <begin position="37"/>
        <end position="56"/>
    </location>
</feature>
<keyword evidence="9 12" id="KW-1133">Transmembrane helix</keyword>
<evidence type="ECO:0000256" key="10">
    <source>
        <dbReference type="ARBA" id="ARBA00023065"/>
    </source>
</evidence>